<keyword evidence="4" id="KW-1185">Reference proteome</keyword>
<dbReference type="Proteomes" id="UP000440224">
    <property type="component" value="Unassembled WGS sequence"/>
</dbReference>
<dbReference type="EMBL" id="WJIE01000025">
    <property type="protein sequence ID" value="MRG98088.1"/>
    <property type="molecule type" value="Genomic_DNA"/>
</dbReference>
<proteinExistence type="predicted"/>
<accession>A0A6N7Q199</accession>
<dbReference type="OrthoDB" id="5495086at2"/>
<dbReference type="RefSeq" id="WP_153824861.1">
    <property type="nucleotide sequence ID" value="NZ_WJIE01000025.1"/>
</dbReference>
<evidence type="ECO:0008006" key="5">
    <source>
        <dbReference type="Google" id="ProtNLM"/>
    </source>
</evidence>
<evidence type="ECO:0000313" key="3">
    <source>
        <dbReference type="EMBL" id="MRG98088.1"/>
    </source>
</evidence>
<reference evidence="3 4" key="1">
    <citation type="submission" date="2019-10" db="EMBL/GenBank/DDBJ databases">
        <title>A soil myxobacterium in the family Polyangiaceae.</title>
        <authorList>
            <person name="Li Y."/>
            <person name="Wang J."/>
        </authorList>
    </citation>
    <scope>NUCLEOTIDE SEQUENCE [LARGE SCALE GENOMIC DNA]</scope>
    <source>
        <strain evidence="3 4">DSM 14734</strain>
    </source>
</reference>
<evidence type="ECO:0000256" key="2">
    <source>
        <dbReference type="SAM" id="SignalP"/>
    </source>
</evidence>
<comment type="caution">
    <text evidence="3">The sequence shown here is derived from an EMBL/GenBank/DDBJ whole genome shotgun (WGS) entry which is preliminary data.</text>
</comment>
<dbReference type="PROSITE" id="PS51257">
    <property type="entry name" value="PROKAR_LIPOPROTEIN"/>
    <property type="match status" value="1"/>
</dbReference>
<feature type="signal peptide" evidence="2">
    <location>
        <begin position="1"/>
        <end position="20"/>
    </location>
</feature>
<sequence length="492" mass="50697">MRSRHLFGLLLSTLSLVAVSSMGIGCGDDPGGTAGSGAQGGSGGAGGNGGSGGGGPDADGNTSCDTAEVLDLLGMDVPSKLDPVASDRDYYKVELTKGQAIYLGATSKPEEDPYNETYPDTVITLFSADGKTQIAQNDDMSGSNDSELLYLVPESGTYCLEVSECGTVFGPDFCAPAENITNVDYNVSVFELNPDAPLITVDGEPNETPAQSTTVKTVSFPNGGPISGYQSIGWGTFSAVSDKDVYEFTVAGDFPVDPGSRALCIFDFWAPAGPDGSGSTATNGVLVSVADASAPNVVLARTDMTVLDVSFGYPELPSLTMPCGKGKSYLITLARPDGITGGANDFYFFSHVQAGSNLVETEPNDSAAQGLELTPTEDMTGRVTAITGDLAAGDVDTFVVPVPEGMGLASAYCTAERSGSGLRGLQVSLLDGNDQFLKNGSGAEGQDHALWIDGALITAGATQVKMQVKTDSQDPSNTGTYYYCSLSLAPLE</sequence>
<feature type="region of interest" description="Disordered" evidence="1">
    <location>
        <begin position="33"/>
        <end position="64"/>
    </location>
</feature>
<dbReference type="Gene3D" id="2.60.120.380">
    <property type="match status" value="1"/>
</dbReference>
<feature type="compositionally biased region" description="Gly residues" evidence="1">
    <location>
        <begin position="33"/>
        <end position="57"/>
    </location>
</feature>
<gene>
    <name evidence="3" type="ORF">GF068_40195</name>
</gene>
<protein>
    <recommendedName>
        <fullName evidence="5">Peptidase C-terminal archaeal/bacterial domain-containing protein</fullName>
    </recommendedName>
</protein>
<keyword evidence="2" id="KW-0732">Signal</keyword>
<evidence type="ECO:0000313" key="4">
    <source>
        <dbReference type="Proteomes" id="UP000440224"/>
    </source>
</evidence>
<name>A0A6N7Q199_9BACT</name>
<feature type="chain" id="PRO_5026812567" description="Peptidase C-terminal archaeal/bacterial domain-containing protein" evidence="2">
    <location>
        <begin position="21"/>
        <end position="492"/>
    </location>
</feature>
<organism evidence="3 4">
    <name type="scientific">Polyangium spumosum</name>
    <dbReference type="NCBI Taxonomy" id="889282"/>
    <lineage>
        <taxon>Bacteria</taxon>
        <taxon>Pseudomonadati</taxon>
        <taxon>Myxococcota</taxon>
        <taxon>Polyangia</taxon>
        <taxon>Polyangiales</taxon>
        <taxon>Polyangiaceae</taxon>
        <taxon>Polyangium</taxon>
    </lineage>
</organism>
<dbReference type="AlphaFoldDB" id="A0A6N7Q199"/>
<evidence type="ECO:0000256" key="1">
    <source>
        <dbReference type="SAM" id="MobiDB-lite"/>
    </source>
</evidence>